<feature type="non-terminal residue" evidence="3">
    <location>
        <position position="1"/>
    </location>
</feature>
<comment type="caution">
    <text evidence="3">The sequence shown here is derived from an EMBL/GenBank/DDBJ whole genome shotgun (WGS) entry which is preliminary data.</text>
</comment>
<proteinExistence type="predicted"/>
<dbReference type="Proteomes" id="UP000287033">
    <property type="component" value="Unassembled WGS sequence"/>
</dbReference>
<evidence type="ECO:0000256" key="1">
    <source>
        <dbReference type="SAM" id="Coils"/>
    </source>
</evidence>
<feature type="region of interest" description="Disordered" evidence="2">
    <location>
        <begin position="218"/>
        <end position="239"/>
    </location>
</feature>
<dbReference type="STRING" id="137246.A0A401RNH4"/>
<dbReference type="AlphaFoldDB" id="A0A401RNH4"/>
<sequence length="422" mass="46892">YRHKNEADVIEQIAKNANDTSTEAYELLRKTFAEESEITNTVDDLNRKYDAAKNMSRELEKQATKVHSEAEEAGSKALQIYANLTSLPVVDTKGLENEAEKIKKDAADLDGLIDRKVKDYDDMRDDLEAKETEVKSLLEKGKTEQQTADQLLARADAAKALAEDAAKKGKATLQEAQDILKNLQDFDKRVNDNKTAAEEALKKIPGIRRTIDEANAKTKQAEDALGNARMDASEAKKKAEDAKKIAELLQEDAAKTKQDADDTFNDAMALEAEVSDMMNRLKEAEDELAGKKNEADQDMMMADMASQAAKEADEQARKAKKAVQGVLNTINKLLGELGQLDNVDVNRLGEIENTLKKAKGQMEDSDLERKLADLEKAEKEQANAIITYEQDIEDILKDIKNLEDIKQTLPPGCYNTQSLETP</sequence>
<dbReference type="EMBL" id="BEZZ01003412">
    <property type="protein sequence ID" value="GCC19737.1"/>
    <property type="molecule type" value="Genomic_DNA"/>
</dbReference>
<dbReference type="OrthoDB" id="430826at2759"/>
<dbReference type="OMA" id="TQDVQHE"/>
<reference evidence="3 4" key="1">
    <citation type="journal article" date="2018" name="Nat. Ecol. Evol.">
        <title>Shark genomes provide insights into elasmobranch evolution and the origin of vertebrates.</title>
        <authorList>
            <person name="Hara Y"/>
            <person name="Yamaguchi K"/>
            <person name="Onimaru K"/>
            <person name="Kadota M"/>
            <person name="Koyanagi M"/>
            <person name="Keeley SD"/>
            <person name="Tatsumi K"/>
            <person name="Tanaka K"/>
            <person name="Motone F"/>
            <person name="Kageyama Y"/>
            <person name="Nozu R"/>
            <person name="Adachi N"/>
            <person name="Nishimura O"/>
            <person name="Nakagawa R"/>
            <person name="Tanegashima C"/>
            <person name="Kiyatake I"/>
            <person name="Matsumoto R"/>
            <person name="Murakumo K"/>
            <person name="Nishida K"/>
            <person name="Terakita A"/>
            <person name="Kuratani S"/>
            <person name="Sato K"/>
            <person name="Hyodo S Kuraku.S."/>
        </authorList>
    </citation>
    <scope>NUCLEOTIDE SEQUENCE [LARGE SCALE GENOMIC DNA]</scope>
</reference>
<keyword evidence="1" id="KW-0175">Coiled coil</keyword>
<accession>A0A401RNH4</accession>
<evidence type="ECO:0000313" key="4">
    <source>
        <dbReference type="Proteomes" id="UP000287033"/>
    </source>
</evidence>
<protein>
    <submittedName>
        <fullName evidence="3">Uncharacterized protein</fullName>
    </submittedName>
</protein>
<gene>
    <name evidence="3" type="ORF">chiPu_0021138</name>
</gene>
<dbReference type="SUPFAM" id="SSF58104">
    <property type="entry name" value="Methyl-accepting chemotaxis protein (MCP) signaling domain"/>
    <property type="match status" value="1"/>
</dbReference>
<name>A0A401RNH4_CHIPU</name>
<evidence type="ECO:0000313" key="3">
    <source>
        <dbReference type="EMBL" id="GCC19737.1"/>
    </source>
</evidence>
<evidence type="ECO:0000256" key="2">
    <source>
        <dbReference type="SAM" id="MobiDB-lite"/>
    </source>
</evidence>
<keyword evidence="4" id="KW-1185">Reference proteome</keyword>
<organism evidence="3 4">
    <name type="scientific">Chiloscyllium punctatum</name>
    <name type="common">Brownbanded bambooshark</name>
    <name type="synonym">Hemiscyllium punctatum</name>
    <dbReference type="NCBI Taxonomy" id="137246"/>
    <lineage>
        <taxon>Eukaryota</taxon>
        <taxon>Metazoa</taxon>
        <taxon>Chordata</taxon>
        <taxon>Craniata</taxon>
        <taxon>Vertebrata</taxon>
        <taxon>Chondrichthyes</taxon>
        <taxon>Elasmobranchii</taxon>
        <taxon>Galeomorphii</taxon>
        <taxon>Galeoidea</taxon>
        <taxon>Orectolobiformes</taxon>
        <taxon>Hemiscylliidae</taxon>
        <taxon>Chiloscyllium</taxon>
    </lineage>
</organism>
<feature type="coiled-coil region" evidence="1">
    <location>
        <begin position="113"/>
        <end position="168"/>
    </location>
</feature>